<evidence type="ECO:0008006" key="3">
    <source>
        <dbReference type="Google" id="ProtNLM"/>
    </source>
</evidence>
<organism evidence="1 2">
    <name type="scientific">Oedothorax gibbosus</name>
    <dbReference type="NCBI Taxonomy" id="931172"/>
    <lineage>
        <taxon>Eukaryota</taxon>
        <taxon>Metazoa</taxon>
        <taxon>Ecdysozoa</taxon>
        <taxon>Arthropoda</taxon>
        <taxon>Chelicerata</taxon>
        <taxon>Arachnida</taxon>
        <taxon>Araneae</taxon>
        <taxon>Araneomorphae</taxon>
        <taxon>Entelegynae</taxon>
        <taxon>Araneoidea</taxon>
        <taxon>Linyphiidae</taxon>
        <taxon>Erigoninae</taxon>
        <taxon>Oedothorax</taxon>
    </lineage>
</organism>
<keyword evidence="2" id="KW-1185">Reference proteome</keyword>
<evidence type="ECO:0000313" key="2">
    <source>
        <dbReference type="Proteomes" id="UP000827092"/>
    </source>
</evidence>
<dbReference type="Pfam" id="PF13245">
    <property type="entry name" value="AAA_19"/>
    <property type="match status" value="1"/>
</dbReference>
<dbReference type="AlphaFoldDB" id="A0AAV6TI62"/>
<sequence length="341" mass="39579">MTDEWIHSHYKLGFKEHVEKLTPSQKAFPHLLHEWLLKPEHQLVLVAGGPGSGKTYTVTQCLNHVDLSQLRMAYTARVAYKINGRTIHSAMQLDWREGSVLEGLFRELENESDPQKCIDKSQILLNEMKCTRNPEIVVIDEVGMVAHWLIYWIIRYFFQKSIPTLFIMMGDPNQLRPVKSEHNVFSVNLMDTKRINLLESARFTPSYDVIVKCLRQFVDMNDVSGMLSFITEHYPVVDHINSDILRKCTRAMAHKNATIETYNNFYLKYMVEGPRHRLWNKKKDKYVDVKPGCRIFVTQNGVSIALNGTPLIFVEYDSERDLVICRREESNDGTVTVSRNV</sequence>
<proteinExistence type="predicted"/>
<dbReference type="InterPro" id="IPR027417">
    <property type="entry name" value="P-loop_NTPase"/>
</dbReference>
<dbReference type="Proteomes" id="UP000827092">
    <property type="component" value="Unassembled WGS sequence"/>
</dbReference>
<gene>
    <name evidence="1" type="ORF">JTE90_007587</name>
</gene>
<reference evidence="1 2" key="1">
    <citation type="journal article" date="2022" name="Nat. Ecol. Evol.">
        <title>A masculinizing supergene underlies an exaggerated male reproductive morph in a spider.</title>
        <authorList>
            <person name="Hendrickx F."/>
            <person name="De Corte Z."/>
            <person name="Sonet G."/>
            <person name="Van Belleghem S.M."/>
            <person name="Kostlbacher S."/>
            <person name="Vangestel C."/>
        </authorList>
    </citation>
    <scope>NUCLEOTIDE SEQUENCE [LARGE SCALE GENOMIC DNA]</scope>
    <source>
        <strain evidence="1">W744_W776</strain>
    </source>
</reference>
<dbReference type="Gene3D" id="3.40.50.300">
    <property type="entry name" value="P-loop containing nucleotide triphosphate hydrolases"/>
    <property type="match status" value="1"/>
</dbReference>
<accession>A0AAV6TI62</accession>
<protein>
    <recommendedName>
        <fullName evidence="3">ATP-dependent DNA helicase</fullName>
    </recommendedName>
</protein>
<feature type="non-terminal residue" evidence="1">
    <location>
        <position position="341"/>
    </location>
</feature>
<evidence type="ECO:0000313" key="1">
    <source>
        <dbReference type="EMBL" id="KAG8171585.1"/>
    </source>
</evidence>
<comment type="caution">
    <text evidence="1">The sequence shown here is derived from an EMBL/GenBank/DDBJ whole genome shotgun (WGS) entry which is preliminary data.</text>
</comment>
<dbReference type="SUPFAM" id="SSF52540">
    <property type="entry name" value="P-loop containing nucleoside triphosphate hydrolases"/>
    <property type="match status" value="1"/>
</dbReference>
<name>A0AAV6TI62_9ARAC</name>
<dbReference type="EMBL" id="JAFNEN010003787">
    <property type="protein sequence ID" value="KAG8171585.1"/>
    <property type="molecule type" value="Genomic_DNA"/>
</dbReference>